<evidence type="ECO:0008006" key="4">
    <source>
        <dbReference type="Google" id="ProtNLM"/>
    </source>
</evidence>
<proteinExistence type="predicted"/>
<name>N4U493_FUSC1</name>
<dbReference type="Gene3D" id="3.60.15.10">
    <property type="entry name" value="Ribonuclease Z/Hydroxyacylglutathione hydrolase-like"/>
    <property type="match status" value="1"/>
</dbReference>
<dbReference type="OMA" id="PRHTIVF"/>
<feature type="chain" id="PRO_5004120567" description="Metallo-beta-lactamase domain-containing protein" evidence="1">
    <location>
        <begin position="20"/>
        <end position="564"/>
    </location>
</feature>
<dbReference type="AlphaFoldDB" id="N4U493"/>
<dbReference type="HOGENOM" id="CLU_025636_0_0_1"/>
<organism evidence="2 3">
    <name type="scientific">Fusarium oxysporum f. sp. cubense (strain race 1)</name>
    <name type="common">Panama disease fungus</name>
    <dbReference type="NCBI Taxonomy" id="1229664"/>
    <lineage>
        <taxon>Eukaryota</taxon>
        <taxon>Fungi</taxon>
        <taxon>Dikarya</taxon>
        <taxon>Ascomycota</taxon>
        <taxon>Pezizomycotina</taxon>
        <taxon>Sordariomycetes</taxon>
        <taxon>Hypocreomycetidae</taxon>
        <taxon>Hypocreales</taxon>
        <taxon>Nectriaceae</taxon>
        <taxon>Fusarium</taxon>
        <taxon>Fusarium oxysporum species complex</taxon>
    </lineage>
</organism>
<dbReference type="EMBL" id="KB730524">
    <property type="protein sequence ID" value="ENH64775.1"/>
    <property type="molecule type" value="Genomic_DNA"/>
</dbReference>
<evidence type="ECO:0000256" key="1">
    <source>
        <dbReference type="SAM" id="SignalP"/>
    </source>
</evidence>
<accession>N4U493</accession>
<reference evidence="3" key="2">
    <citation type="journal article" date="2014" name="PLoS ONE">
        <title>Genome and Transcriptome Analysis of the Fungal Pathogen Fusarium oxysporum f. sp. cubense Causing Banana Vascular Wilt Disease.</title>
        <authorList>
            <person name="Guo L."/>
            <person name="Han L."/>
            <person name="Yang L."/>
            <person name="Zeng H."/>
            <person name="Fan D."/>
            <person name="Zhu Y."/>
            <person name="Feng Y."/>
            <person name="Wang G."/>
            <person name="Peng C."/>
            <person name="Jiang X."/>
            <person name="Zhou D."/>
            <person name="Ni P."/>
            <person name="Liang C."/>
            <person name="Liu L."/>
            <person name="Wang J."/>
            <person name="Mao C."/>
            <person name="Fang X."/>
            <person name="Peng M."/>
            <person name="Huang J."/>
        </authorList>
    </citation>
    <scope>NUCLEOTIDE SEQUENCE [LARGE SCALE GENOMIC DNA]</scope>
    <source>
        <strain evidence="3">race 1</strain>
    </source>
</reference>
<dbReference type="OrthoDB" id="3481168at2759"/>
<protein>
    <recommendedName>
        <fullName evidence="4">Metallo-beta-lactamase domain-containing protein</fullName>
    </recommendedName>
</protein>
<sequence>MKTRQLLKFMLTLASTVSATPLHHASGSPQELIGEALDALGGVGPIGKLKGLTYQAPRTFRSRSLMQSCDMSRADTFVSISGSQNISFQLDQGFLEQRIDRRATPSSYWSWGNNDLTPLEFSLVVNEGKNGFACYVQGNDQIFLPPGLTSGYTDVSYKAALTYHLVLQAQMLSPHLLYHMKDTKSISATTVEFNGIEFPAVRDPSRELTVIFDPKTSLPYIIRTIEDHPIYGESTKDLYLSSYKVVQGIKFAHTVQTIYNSTTQGLNAVLEDFIIAKVILNPSFPSKFFDGISEDKSLAPKSAPKKTPGISAGLMTEYNSNMLGTALKNATIESLKVETPVSDLPQVHWVIVDDDNDLGVKQMAIEFEHEVIILDAPPQWTKAVMQWVAKNLKKPVTYVAPSHHHRDHAGGIDKYVEAGVKLIVPEVAVDLWSSIPGAKFVTFNQTHPYVHRDGKIQAWFNWEDQATHSADWSYVTVTKRCPTAKSPIVAFQADAWQAGLDTETSDQALMRQWLDQTLRDGLTRDAIVLPTHGKVTPLAQLINITAYPYPDFDTTHWRHGAALC</sequence>
<dbReference type="InterPro" id="IPR036866">
    <property type="entry name" value="RibonucZ/Hydroxyglut_hydro"/>
</dbReference>
<dbReference type="VEuPathDB" id="FungiDB:FOC1_g10000912"/>
<feature type="signal peptide" evidence="1">
    <location>
        <begin position="1"/>
        <end position="19"/>
    </location>
</feature>
<keyword evidence="1" id="KW-0732">Signal</keyword>
<dbReference type="SUPFAM" id="SSF56281">
    <property type="entry name" value="Metallo-hydrolase/oxidoreductase"/>
    <property type="match status" value="1"/>
</dbReference>
<evidence type="ECO:0000313" key="3">
    <source>
        <dbReference type="Proteomes" id="UP000016928"/>
    </source>
</evidence>
<reference evidence="3" key="1">
    <citation type="submission" date="2012-09" db="EMBL/GenBank/DDBJ databases">
        <title>Genome sequencing and comparative transcriptomics of race 1 and race 4 of banana pathogen: Fusarium oxysporum f. sp. cubense.</title>
        <authorList>
            <person name="Fang X."/>
            <person name="Huang J."/>
        </authorList>
    </citation>
    <scope>NUCLEOTIDE SEQUENCE [LARGE SCALE GENOMIC DNA]</scope>
    <source>
        <strain evidence="3">race 1</strain>
    </source>
</reference>
<dbReference type="Proteomes" id="UP000016928">
    <property type="component" value="Unassembled WGS sequence"/>
</dbReference>
<gene>
    <name evidence="2" type="ORF">FOC1_g10000912</name>
</gene>
<evidence type="ECO:0000313" key="2">
    <source>
        <dbReference type="EMBL" id="ENH64775.1"/>
    </source>
</evidence>